<dbReference type="Gene3D" id="3.40.1160.10">
    <property type="entry name" value="Acetylglutamate kinase-like"/>
    <property type="match status" value="1"/>
</dbReference>
<dbReference type="InterPro" id="IPR001057">
    <property type="entry name" value="Glu/AcGlu_kinase"/>
</dbReference>
<dbReference type="PRINTS" id="PR00474">
    <property type="entry name" value="GLU5KINASE"/>
</dbReference>
<comment type="function">
    <text evidence="1 17">P5CS plays a key role in proline biosynthesis, leading to osmoregulation in plants.</text>
</comment>
<dbReference type="HAMAP" id="MF_00412">
    <property type="entry name" value="ProA"/>
    <property type="match status" value="1"/>
</dbReference>
<evidence type="ECO:0000256" key="1">
    <source>
        <dbReference type="ARBA" id="ARBA00003492"/>
    </source>
</evidence>
<dbReference type="GO" id="GO:0004350">
    <property type="term" value="F:glutamate-5-semialdehyde dehydrogenase activity"/>
    <property type="evidence" value="ECO:0007669"/>
    <property type="project" value="UniProtKB-UniRule"/>
</dbReference>
<dbReference type="Pfam" id="PF00696">
    <property type="entry name" value="AA_kinase"/>
    <property type="match status" value="1"/>
</dbReference>
<dbReference type="InterPro" id="IPR036393">
    <property type="entry name" value="AceGlu_kinase-like_sf"/>
</dbReference>
<comment type="pathway">
    <text evidence="2 17">Amino-acid biosynthesis; L-proline biosynthesis; L-glutamate 5-semialdehyde from L-glutamate: step 2/2.</text>
</comment>
<keyword evidence="10 17" id="KW-0418">Kinase</keyword>
<dbReference type="AlphaFoldDB" id="A0A7N0U9L6"/>
<keyword evidence="13 17" id="KW-0560">Oxidoreductase</keyword>
<comment type="similarity">
    <text evidence="5 17">In the N-terminal section; belongs to the glutamate 5-kinase family.</text>
</comment>
<dbReference type="NCBIfam" id="TIGR01027">
    <property type="entry name" value="proB"/>
    <property type="match status" value="1"/>
</dbReference>
<dbReference type="InterPro" id="IPR005766">
    <property type="entry name" value="P5_carboxy_syn"/>
</dbReference>
<evidence type="ECO:0000256" key="15">
    <source>
        <dbReference type="ARBA" id="ARBA00049024"/>
    </source>
</evidence>
<dbReference type="GO" id="GO:0005524">
    <property type="term" value="F:ATP binding"/>
    <property type="evidence" value="ECO:0007669"/>
    <property type="project" value="UniProtKB-UniRule"/>
</dbReference>
<dbReference type="PANTHER" id="PTHR11063">
    <property type="entry name" value="GLUTAMATE SEMIALDEHYDE DEHYDROGENASE"/>
    <property type="match status" value="1"/>
</dbReference>
<evidence type="ECO:0000313" key="20">
    <source>
        <dbReference type="EnsemblPlants" id="Kaladp0058s0600.1.v1.1"/>
    </source>
</evidence>
<sequence>MKSVVDADSIDPSRQFVRDVKRIIVKVGTAVVTRADGRLALGRVGALCEQLKELSSLGFEVVLVTSGAVGVGRQRLKFRKLINSSLADLQKPQIELDPSACAAVGQSSLMALYDALFSQLDVNSSELLVTDNDFKSPEFRRQLADTVNFLLDLKVIPIFNENDAISTRKSPYEDSLGVFWDNDSLGALLALELEADLLVLLSDVDGLYSGPPSDPKSKLIYTYDERIHEGAITFGDKSRVGRGGMTAKVKAATHASSAGVPVVITSGFMANNIIKVVEGKRIGTLFHQDAHLWSSVHETDAREMAAAARECSRRLQALTSEDRRKLLLDVADALEANENLIMDENRADVDSAKVAGYDKALIHRLALKPEKITALAKSVRTLAEMDKPIGRVKRRTELSDGLILEKLSSPLGVLLIVFESRPDALVQIASLAIRSGNGLLLKGGKEAKRSNAVLHKVITSAIPDTVGEKLIGLVTSRDEIPDLLKLDDVIDLVIPRGSNKLVSQIKESTKIPVLGHADGICHVYVDKSADIVMAKGIVLDAKVDYPAACNAMETLLVHKDISSSEEFIGILKQLQVEGVTLYGGPNASTLYNIPKATSLHHEYSSLACTVEIVDDVRQAIDHIHQHGSAHTDCIVAEEIEAAEEFLAKVDSAAVFHNASTRFCDGARFGLGAEVGISTSRIHARGPVGVEGLLTTRWVLRGKGQVVNGDKGVVYTHKNLPTESP</sequence>
<dbReference type="UniPathway" id="UPA00098">
    <property type="reaction ID" value="UER00359"/>
</dbReference>
<dbReference type="InterPro" id="IPR016163">
    <property type="entry name" value="Ald_DH_C"/>
</dbReference>
<evidence type="ECO:0000256" key="16">
    <source>
        <dbReference type="ARBA" id="ARBA00049141"/>
    </source>
</evidence>
<evidence type="ECO:0000256" key="4">
    <source>
        <dbReference type="ARBA" id="ARBA00006300"/>
    </source>
</evidence>
<evidence type="ECO:0000256" key="11">
    <source>
        <dbReference type="ARBA" id="ARBA00022840"/>
    </source>
</evidence>
<dbReference type="NCBIfam" id="TIGR01092">
    <property type="entry name" value="P5CS"/>
    <property type="match status" value="1"/>
</dbReference>
<evidence type="ECO:0000256" key="17">
    <source>
        <dbReference type="PIRNR" id="PIRNR036429"/>
    </source>
</evidence>
<dbReference type="PROSITE" id="PS00902">
    <property type="entry name" value="GLUTAMATE_5_KINASE"/>
    <property type="match status" value="1"/>
</dbReference>
<dbReference type="NCBIfam" id="TIGR00407">
    <property type="entry name" value="proA"/>
    <property type="match status" value="1"/>
</dbReference>
<dbReference type="GO" id="GO:0004349">
    <property type="term" value="F:glutamate 5-kinase activity"/>
    <property type="evidence" value="ECO:0007669"/>
    <property type="project" value="UniProtKB-UniRule"/>
</dbReference>
<evidence type="ECO:0000256" key="14">
    <source>
        <dbReference type="ARBA" id="ARBA00023268"/>
    </source>
</evidence>
<comment type="catalytic activity">
    <reaction evidence="15 17">
        <text>L-glutamate 5-semialdehyde + phosphate + NADP(+) = L-glutamyl 5-phosphate + NADPH + H(+)</text>
        <dbReference type="Rhea" id="RHEA:19541"/>
        <dbReference type="ChEBI" id="CHEBI:15378"/>
        <dbReference type="ChEBI" id="CHEBI:43474"/>
        <dbReference type="ChEBI" id="CHEBI:57783"/>
        <dbReference type="ChEBI" id="CHEBI:58066"/>
        <dbReference type="ChEBI" id="CHEBI:58274"/>
        <dbReference type="ChEBI" id="CHEBI:58349"/>
        <dbReference type="EC" id="1.2.1.41"/>
    </reaction>
</comment>
<keyword evidence="12 17" id="KW-0521">NADP</keyword>
<dbReference type="GO" id="GO:0055129">
    <property type="term" value="P:L-proline biosynthetic process"/>
    <property type="evidence" value="ECO:0007669"/>
    <property type="project" value="UniProtKB-UniPathway"/>
</dbReference>
<dbReference type="InterPro" id="IPR020593">
    <property type="entry name" value="G-glutamylP_reductase_CS"/>
</dbReference>
<evidence type="ECO:0000256" key="13">
    <source>
        <dbReference type="ARBA" id="ARBA00023002"/>
    </source>
</evidence>
<dbReference type="SUPFAM" id="SSF53633">
    <property type="entry name" value="Carbamate kinase-like"/>
    <property type="match status" value="1"/>
</dbReference>
<dbReference type="OMA" id="IVELQCE"/>
<dbReference type="GO" id="GO:0005737">
    <property type="term" value="C:cytoplasm"/>
    <property type="evidence" value="ECO:0007669"/>
    <property type="project" value="UniProtKB-UniRule"/>
</dbReference>
<evidence type="ECO:0000259" key="18">
    <source>
        <dbReference type="Pfam" id="PF00171"/>
    </source>
</evidence>
<dbReference type="EC" id="2.7.2.11" evidence="17"/>
<dbReference type="Gene3D" id="3.40.309.10">
    <property type="entry name" value="Aldehyde Dehydrogenase, Chain A, domain 2"/>
    <property type="match status" value="1"/>
</dbReference>
<keyword evidence="6 17" id="KW-0028">Amino-acid biosynthesis</keyword>
<dbReference type="InterPro" id="IPR016161">
    <property type="entry name" value="Ald_DH/histidinol_DH"/>
</dbReference>
<evidence type="ECO:0000256" key="6">
    <source>
        <dbReference type="ARBA" id="ARBA00022605"/>
    </source>
</evidence>
<comment type="pathway">
    <text evidence="3 17">Amino-acid biosynthesis; L-proline biosynthesis; L-glutamate 5-semialdehyde from L-glutamate: step 1/2.</text>
</comment>
<feature type="domain" description="Aldehyde dehydrogenase" evidence="18">
    <location>
        <begin position="296"/>
        <end position="563"/>
    </location>
</feature>
<protein>
    <recommendedName>
        <fullName evidence="17">Delta-1-pyrroline-5-carboxylate synthase</fullName>
    </recommendedName>
    <domain>
        <recommendedName>
            <fullName evidence="17">Glutamate 5-kinase</fullName>
            <shortName evidence="17">GK</shortName>
            <ecNumber evidence="17">2.7.2.11</ecNumber>
        </recommendedName>
        <alternativeName>
            <fullName evidence="17">Gamma-glutamyl kinase</fullName>
        </alternativeName>
    </domain>
    <domain>
        <recommendedName>
            <fullName evidence="17">Gamma-glutamyl phosphate reductase</fullName>
            <shortName evidence="17">GPR</shortName>
            <ecNumber evidence="17">1.2.1.41</ecNumber>
        </recommendedName>
        <alternativeName>
            <fullName evidence="17">Glutamate-5-semialdehyde dehydrogenase</fullName>
        </alternativeName>
        <alternativeName>
            <fullName evidence="17">Glutamyl-gamma-semialdehyde dehydrogenase</fullName>
        </alternativeName>
    </domain>
</protein>
<dbReference type="Pfam" id="PF00171">
    <property type="entry name" value="Aldedh"/>
    <property type="match status" value="1"/>
</dbReference>
<dbReference type="InterPro" id="IPR001048">
    <property type="entry name" value="Asp/Glu/Uridylate_kinase"/>
</dbReference>
<dbReference type="InterPro" id="IPR016162">
    <property type="entry name" value="Ald_DH_N"/>
</dbReference>
<dbReference type="EC" id="1.2.1.41" evidence="17"/>
<feature type="domain" description="Aspartate/glutamate/uridylate kinase" evidence="19">
    <location>
        <begin position="21"/>
        <end position="266"/>
    </location>
</feature>
<dbReference type="CDD" id="cd07079">
    <property type="entry name" value="ALDH_F18-19_ProA-GPR"/>
    <property type="match status" value="1"/>
</dbReference>
<evidence type="ECO:0000259" key="19">
    <source>
        <dbReference type="Pfam" id="PF00696"/>
    </source>
</evidence>
<proteinExistence type="inferred from homology"/>
<dbReference type="InterPro" id="IPR000965">
    <property type="entry name" value="GPR_dom"/>
</dbReference>
<dbReference type="PANTHER" id="PTHR11063:SF27">
    <property type="entry name" value="DELTA-1-PYRROLINE-5-CARBOXYLATE SYNTHASE"/>
    <property type="match status" value="1"/>
</dbReference>
<keyword evidence="14" id="KW-0511">Multifunctional enzyme</keyword>
<dbReference type="InterPro" id="IPR015590">
    <property type="entry name" value="Aldehyde_DH_dom"/>
</dbReference>
<dbReference type="PIRSF" id="PIRSF036429">
    <property type="entry name" value="P5C_syn"/>
    <property type="match status" value="1"/>
</dbReference>
<name>A0A7N0U9L6_KALFE</name>
<keyword evidence="7 17" id="KW-0641">Proline biosynthesis</keyword>
<evidence type="ECO:0000256" key="3">
    <source>
        <dbReference type="ARBA" id="ARBA00005185"/>
    </source>
</evidence>
<evidence type="ECO:0000256" key="7">
    <source>
        <dbReference type="ARBA" id="ARBA00022650"/>
    </source>
</evidence>
<evidence type="ECO:0000313" key="21">
    <source>
        <dbReference type="Proteomes" id="UP000594263"/>
    </source>
</evidence>
<dbReference type="FunFam" id="3.40.309.10:FF:000015">
    <property type="entry name" value="Delta-1-pyrroline-5-carboxylate synthase"/>
    <property type="match status" value="1"/>
</dbReference>
<accession>A0A7N0U9L6</accession>
<dbReference type="NCBIfam" id="NF001221">
    <property type="entry name" value="PRK00197.1"/>
    <property type="match status" value="1"/>
</dbReference>
<dbReference type="SUPFAM" id="SSF53720">
    <property type="entry name" value="ALDH-like"/>
    <property type="match status" value="1"/>
</dbReference>
<organism evidence="20 21">
    <name type="scientific">Kalanchoe fedtschenkoi</name>
    <name type="common">Lavender scallops</name>
    <name type="synonym">South American air plant</name>
    <dbReference type="NCBI Taxonomy" id="63787"/>
    <lineage>
        <taxon>Eukaryota</taxon>
        <taxon>Viridiplantae</taxon>
        <taxon>Streptophyta</taxon>
        <taxon>Embryophyta</taxon>
        <taxon>Tracheophyta</taxon>
        <taxon>Spermatophyta</taxon>
        <taxon>Magnoliopsida</taxon>
        <taxon>eudicotyledons</taxon>
        <taxon>Gunneridae</taxon>
        <taxon>Pentapetalae</taxon>
        <taxon>Saxifragales</taxon>
        <taxon>Crassulaceae</taxon>
        <taxon>Kalanchoe</taxon>
    </lineage>
</organism>
<keyword evidence="8 17" id="KW-0808">Transferase</keyword>
<keyword evidence="11 17" id="KW-0067">ATP-binding</keyword>
<comment type="similarity">
    <text evidence="4 17">In the C-terminal section; belongs to the gamma-glutamyl phosphate reductase family.</text>
</comment>
<dbReference type="Proteomes" id="UP000594263">
    <property type="component" value="Unplaced"/>
</dbReference>
<dbReference type="InterPro" id="IPR019797">
    <property type="entry name" value="Glutamate_5-kinase_CS"/>
</dbReference>
<keyword evidence="9 17" id="KW-0547">Nucleotide-binding</keyword>
<dbReference type="InterPro" id="IPR005715">
    <property type="entry name" value="Glu_5kinase/COase_Synthase"/>
</dbReference>
<keyword evidence="21" id="KW-1185">Reference proteome</keyword>
<evidence type="ECO:0000256" key="9">
    <source>
        <dbReference type="ARBA" id="ARBA00022741"/>
    </source>
</evidence>
<evidence type="ECO:0000256" key="8">
    <source>
        <dbReference type="ARBA" id="ARBA00022679"/>
    </source>
</evidence>
<dbReference type="FunFam" id="3.40.1160.10:FF:000013">
    <property type="entry name" value="Delta-1-pyrroline-5-carboxylate synthase"/>
    <property type="match status" value="1"/>
</dbReference>
<comment type="catalytic activity">
    <reaction evidence="16 17">
        <text>L-glutamate + ATP = L-glutamyl 5-phosphate + ADP</text>
        <dbReference type="Rhea" id="RHEA:14877"/>
        <dbReference type="ChEBI" id="CHEBI:29985"/>
        <dbReference type="ChEBI" id="CHEBI:30616"/>
        <dbReference type="ChEBI" id="CHEBI:58274"/>
        <dbReference type="ChEBI" id="CHEBI:456216"/>
        <dbReference type="EC" id="2.7.2.11"/>
    </reaction>
</comment>
<dbReference type="HAMAP" id="MF_00456">
    <property type="entry name" value="ProB"/>
    <property type="match status" value="1"/>
</dbReference>
<dbReference type="EnsemblPlants" id="Kaladp0058s0600.1.v1.1">
    <property type="protein sequence ID" value="Kaladp0058s0600.1.v1.1"/>
    <property type="gene ID" value="Kaladp0058s0600.v1.1"/>
</dbReference>
<evidence type="ECO:0000256" key="5">
    <source>
        <dbReference type="ARBA" id="ARBA00009302"/>
    </source>
</evidence>
<evidence type="ECO:0000256" key="10">
    <source>
        <dbReference type="ARBA" id="ARBA00022777"/>
    </source>
</evidence>
<dbReference type="Gene3D" id="3.40.605.10">
    <property type="entry name" value="Aldehyde Dehydrogenase, Chain A, domain 1"/>
    <property type="match status" value="1"/>
</dbReference>
<reference evidence="20" key="1">
    <citation type="submission" date="2021-01" db="UniProtKB">
        <authorList>
            <consortium name="EnsemblPlants"/>
        </authorList>
    </citation>
    <scope>IDENTIFICATION</scope>
</reference>
<evidence type="ECO:0000256" key="2">
    <source>
        <dbReference type="ARBA" id="ARBA00004985"/>
    </source>
</evidence>
<dbReference type="PROSITE" id="PS01223">
    <property type="entry name" value="PROA"/>
    <property type="match status" value="1"/>
</dbReference>
<evidence type="ECO:0000256" key="12">
    <source>
        <dbReference type="ARBA" id="ARBA00022857"/>
    </source>
</evidence>
<dbReference type="Gramene" id="Kaladp0058s0600.1.v1.1">
    <property type="protein sequence ID" value="Kaladp0058s0600.1.v1.1"/>
    <property type="gene ID" value="Kaladp0058s0600.v1.1"/>
</dbReference>